<keyword evidence="3 7" id="KW-0812">Transmembrane</keyword>
<reference evidence="9" key="1">
    <citation type="submission" date="2021-04" db="EMBL/GenBank/DDBJ databases">
        <title>Taxonomic assessment of Weissella genus.</title>
        <authorList>
            <person name="Fanelli F."/>
            <person name="Chieffi D."/>
            <person name="Dell'Aquila A."/>
            <person name="Gyu-Sung C."/>
            <person name="Franz C.M.A.P."/>
            <person name="Fusco V."/>
        </authorList>
    </citation>
    <scope>NUCLEOTIDE SEQUENCE</scope>
    <source>
        <strain evidence="9">LMG 25373</strain>
    </source>
</reference>
<keyword evidence="6 7" id="KW-0472">Membrane</keyword>
<dbReference type="InterPro" id="IPR050925">
    <property type="entry name" value="Rhomboid_protease_S54"/>
</dbReference>
<dbReference type="InterPro" id="IPR022764">
    <property type="entry name" value="Peptidase_S54_rhomboid_dom"/>
</dbReference>
<feature type="transmembrane region" description="Helical" evidence="7">
    <location>
        <begin position="68"/>
        <end position="87"/>
    </location>
</feature>
<feature type="transmembrane region" description="Helical" evidence="7">
    <location>
        <begin position="146"/>
        <end position="164"/>
    </location>
</feature>
<keyword evidence="10" id="KW-1185">Reference proteome</keyword>
<name>A0ABT0VKD4_9LACO</name>
<gene>
    <name evidence="9" type="ORF">KAK10_06745</name>
</gene>
<dbReference type="PANTHER" id="PTHR43731:SF14">
    <property type="entry name" value="PRESENILIN-ASSOCIATED RHOMBOID-LIKE PROTEIN, MITOCHONDRIAL"/>
    <property type="match status" value="1"/>
</dbReference>
<evidence type="ECO:0000256" key="2">
    <source>
        <dbReference type="ARBA" id="ARBA00009045"/>
    </source>
</evidence>
<evidence type="ECO:0000256" key="6">
    <source>
        <dbReference type="ARBA" id="ARBA00023136"/>
    </source>
</evidence>
<dbReference type="EMBL" id="JAGMVS010000065">
    <property type="protein sequence ID" value="MCM2437603.1"/>
    <property type="molecule type" value="Genomic_DNA"/>
</dbReference>
<comment type="similarity">
    <text evidence="2">Belongs to the peptidase S54 family.</text>
</comment>
<evidence type="ECO:0000259" key="8">
    <source>
        <dbReference type="Pfam" id="PF01694"/>
    </source>
</evidence>
<dbReference type="SUPFAM" id="SSF144091">
    <property type="entry name" value="Rhomboid-like"/>
    <property type="match status" value="1"/>
</dbReference>
<feature type="domain" description="Peptidase S54 rhomboid" evidence="8">
    <location>
        <begin position="27"/>
        <end position="163"/>
    </location>
</feature>
<evidence type="ECO:0000313" key="10">
    <source>
        <dbReference type="Proteomes" id="UP001057481"/>
    </source>
</evidence>
<dbReference type="Pfam" id="PF01694">
    <property type="entry name" value="Rhomboid"/>
    <property type="match status" value="1"/>
</dbReference>
<evidence type="ECO:0000256" key="5">
    <source>
        <dbReference type="ARBA" id="ARBA00022989"/>
    </source>
</evidence>
<dbReference type="GO" id="GO:0008233">
    <property type="term" value="F:peptidase activity"/>
    <property type="evidence" value="ECO:0007669"/>
    <property type="project" value="UniProtKB-KW"/>
</dbReference>
<organism evidence="9 10">
    <name type="scientific">Periweissella beninensis</name>
    <dbReference type="NCBI Taxonomy" id="504936"/>
    <lineage>
        <taxon>Bacteria</taxon>
        <taxon>Bacillati</taxon>
        <taxon>Bacillota</taxon>
        <taxon>Bacilli</taxon>
        <taxon>Lactobacillales</taxon>
        <taxon>Lactobacillaceae</taxon>
        <taxon>Periweissella</taxon>
    </lineage>
</organism>
<keyword evidence="5 7" id="KW-1133">Transmembrane helix</keyword>
<proteinExistence type="inferred from homology"/>
<dbReference type="GO" id="GO:0006508">
    <property type="term" value="P:proteolysis"/>
    <property type="evidence" value="ECO:0007669"/>
    <property type="project" value="UniProtKB-KW"/>
</dbReference>
<evidence type="ECO:0000256" key="3">
    <source>
        <dbReference type="ARBA" id="ARBA00022692"/>
    </source>
</evidence>
<accession>A0ABT0VKD4</accession>
<sequence>MTLAGGTENGEVLINWGAMTGSLLQAGQYYRLITPMFIHIGFEHLLMNMLTLYFVGIYVEKIFGHTKFLIIYFIAGFGGNLASATWLSNSISAGASGAIFGLFGAFLMLGENYRKVPFFKDQARTFLIFIGLNLVFDFLPNSGIDVFGHLGGLLFGFLSAYIIGVNRSLDLPKVRFFKKIGAILLLLTSVIVMWFMSGMA</sequence>
<evidence type="ECO:0000256" key="1">
    <source>
        <dbReference type="ARBA" id="ARBA00004141"/>
    </source>
</evidence>
<keyword evidence="4" id="KW-0378">Hydrolase</keyword>
<comment type="caution">
    <text evidence="9">The sequence shown here is derived from an EMBL/GenBank/DDBJ whole genome shotgun (WGS) entry which is preliminary data.</text>
</comment>
<evidence type="ECO:0000256" key="7">
    <source>
        <dbReference type="SAM" id="Phobius"/>
    </source>
</evidence>
<evidence type="ECO:0000256" key="4">
    <source>
        <dbReference type="ARBA" id="ARBA00022801"/>
    </source>
</evidence>
<feature type="transmembrane region" description="Helical" evidence="7">
    <location>
        <begin position="93"/>
        <end position="110"/>
    </location>
</feature>
<dbReference type="Gene3D" id="1.20.1540.10">
    <property type="entry name" value="Rhomboid-like"/>
    <property type="match status" value="1"/>
</dbReference>
<feature type="transmembrane region" description="Helical" evidence="7">
    <location>
        <begin position="122"/>
        <end position="140"/>
    </location>
</feature>
<feature type="transmembrane region" description="Helical" evidence="7">
    <location>
        <begin position="36"/>
        <end position="56"/>
    </location>
</feature>
<keyword evidence="9" id="KW-0645">Protease</keyword>
<feature type="transmembrane region" description="Helical" evidence="7">
    <location>
        <begin position="176"/>
        <end position="196"/>
    </location>
</feature>
<dbReference type="PANTHER" id="PTHR43731">
    <property type="entry name" value="RHOMBOID PROTEASE"/>
    <property type="match status" value="1"/>
</dbReference>
<dbReference type="InterPro" id="IPR035952">
    <property type="entry name" value="Rhomboid-like_sf"/>
</dbReference>
<evidence type="ECO:0000313" key="9">
    <source>
        <dbReference type="EMBL" id="MCM2437603.1"/>
    </source>
</evidence>
<comment type="subcellular location">
    <subcellularLocation>
        <location evidence="1">Membrane</location>
        <topology evidence="1">Multi-pass membrane protein</topology>
    </subcellularLocation>
</comment>
<protein>
    <submittedName>
        <fullName evidence="9">Rhomboid family intramembrane serine protease</fullName>
    </submittedName>
</protein>
<dbReference type="Proteomes" id="UP001057481">
    <property type="component" value="Unassembled WGS sequence"/>
</dbReference>